<evidence type="ECO:0000256" key="1">
    <source>
        <dbReference type="SAM" id="SignalP"/>
    </source>
</evidence>
<dbReference type="Proteomes" id="UP000598467">
    <property type="component" value="Unassembled WGS sequence"/>
</dbReference>
<accession>A0A926NR76</accession>
<keyword evidence="1" id="KW-0732">Signal</keyword>
<organism evidence="2 3">
    <name type="scientific">Roseibium aggregatum</name>
    <dbReference type="NCBI Taxonomy" id="187304"/>
    <lineage>
        <taxon>Bacteria</taxon>
        <taxon>Pseudomonadati</taxon>
        <taxon>Pseudomonadota</taxon>
        <taxon>Alphaproteobacteria</taxon>
        <taxon>Hyphomicrobiales</taxon>
        <taxon>Stappiaceae</taxon>
        <taxon>Roseibium</taxon>
    </lineage>
</organism>
<name>A0A926NR76_9HYPH</name>
<feature type="chain" id="PRO_5037748152" evidence="1">
    <location>
        <begin position="23"/>
        <end position="154"/>
    </location>
</feature>
<protein>
    <submittedName>
        <fullName evidence="2">Uncharacterized protein</fullName>
    </submittedName>
</protein>
<proteinExistence type="predicted"/>
<evidence type="ECO:0000313" key="2">
    <source>
        <dbReference type="EMBL" id="MBD1545862.1"/>
    </source>
</evidence>
<gene>
    <name evidence="2" type="ORF">HK439_06275</name>
</gene>
<dbReference type="EMBL" id="JABFCZ010000006">
    <property type="protein sequence ID" value="MBD1545862.1"/>
    <property type="molecule type" value="Genomic_DNA"/>
</dbReference>
<comment type="caution">
    <text evidence="2">The sequence shown here is derived from an EMBL/GenBank/DDBJ whole genome shotgun (WGS) entry which is preliminary data.</text>
</comment>
<feature type="signal peptide" evidence="1">
    <location>
        <begin position="1"/>
        <end position="22"/>
    </location>
</feature>
<sequence length="154" mass="16638">MIGLRKLAVFLIIALVPGTASAAQVGRWQSGIVQGYTKYWTVNNDGAHFTIWCKSQRNKPVSLISIDIEGQPAPPSKRVEIAIGRSFVKLDADRNGYLPTNCPTCADNFVYLWNQIRSATRLAVTFADDRHAGFSLDGARDVLPGTACSPASGG</sequence>
<dbReference type="RefSeq" id="WP_190290539.1">
    <property type="nucleotide sequence ID" value="NZ_JABFCZ010000006.1"/>
</dbReference>
<dbReference type="AlphaFoldDB" id="A0A926NR76"/>
<reference evidence="2" key="1">
    <citation type="submission" date="2020-05" db="EMBL/GenBank/DDBJ databases">
        <title>Identification of trans-AT polyketide cluster in two marine bacteria, producers of a novel glutaramide-containing polyketide sesbanimide D and analogs.</title>
        <authorList>
            <person name="Kacar D."/>
            <person name="Rodriguez P."/>
            <person name="Canedo L."/>
            <person name="Gonzalez E."/>
            <person name="Galan B."/>
            <person name="De La Calle F."/>
            <person name="Garcia J.L."/>
        </authorList>
    </citation>
    <scope>NUCLEOTIDE SEQUENCE</scope>
    <source>
        <strain evidence="2">PHM038</strain>
    </source>
</reference>
<evidence type="ECO:0000313" key="3">
    <source>
        <dbReference type="Proteomes" id="UP000598467"/>
    </source>
</evidence>